<proteinExistence type="predicted"/>
<dbReference type="EMBL" id="KQ420828">
    <property type="protein sequence ID" value="KOF79187.1"/>
    <property type="molecule type" value="Genomic_DNA"/>
</dbReference>
<gene>
    <name evidence="1" type="ORF">OCBIM_22029872mg</name>
</gene>
<accession>A0A0L8GQN1</accession>
<sequence length="125" mass="14517">MLVRPVLLYGCETWKMNNSGERKMDSFRYKGLKKIMQLGWPNIVSMDEVNKITQVPRISQEVKRKRWNWIGHVIVKGAQSSLQDCLDLAKRKVGREGKWKREGIRLDGHHGMQQENLQNSGINGK</sequence>
<evidence type="ECO:0000313" key="1">
    <source>
        <dbReference type="EMBL" id="KOF79187.1"/>
    </source>
</evidence>
<dbReference type="STRING" id="37653.A0A0L8GQN1"/>
<organism evidence="1">
    <name type="scientific">Octopus bimaculoides</name>
    <name type="common">California two-spotted octopus</name>
    <dbReference type="NCBI Taxonomy" id="37653"/>
    <lineage>
        <taxon>Eukaryota</taxon>
        <taxon>Metazoa</taxon>
        <taxon>Spiralia</taxon>
        <taxon>Lophotrochozoa</taxon>
        <taxon>Mollusca</taxon>
        <taxon>Cephalopoda</taxon>
        <taxon>Coleoidea</taxon>
        <taxon>Octopodiformes</taxon>
        <taxon>Octopoda</taxon>
        <taxon>Incirrata</taxon>
        <taxon>Octopodidae</taxon>
        <taxon>Octopus</taxon>
    </lineage>
</organism>
<dbReference type="AlphaFoldDB" id="A0A0L8GQN1"/>
<reference evidence="1" key="1">
    <citation type="submission" date="2015-07" db="EMBL/GenBank/DDBJ databases">
        <title>MeaNS - Measles Nucleotide Surveillance Program.</title>
        <authorList>
            <person name="Tran T."/>
            <person name="Druce J."/>
        </authorList>
    </citation>
    <scope>NUCLEOTIDE SEQUENCE</scope>
    <source>
        <strain evidence="1">UCB-OBI-ISO-001</strain>
        <tissue evidence="1">Gonad</tissue>
    </source>
</reference>
<protein>
    <submittedName>
        <fullName evidence="1">Uncharacterized protein</fullName>
    </submittedName>
</protein>
<name>A0A0L8GQN1_OCTBM</name>